<keyword evidence="8" id="KW-1185">Reference proteome</keyword>
<keyword evidence="4 5" id="KW-0472">Membrane</keyword>
<dbReference type="STRING" id="299467.A0A443SKV0"/>
<reference evidence="7 8" key="1">
    <citation type="journal article" date="2018" name="Gigascience">
        <title>Genomes of trombidid mites reveal novel predicted allergens and laterally-transferred genes associated with secondary metabolism.</title>
        <authorList>
            <person name="Dong X."/>
            <person name="Chaisiri K."/>
            <person name="Xia D."/>
            <person name="Armstrong S.D."/>
            <person name="Fang Y."/>
            <person name="Donnelly M.J."/>
            <person name="Kadowaki T."/>
            <person name="McGarry J.W."/>
            <person name="Darby A.C."/>
            <person name="Makepeace B.L."/>
        </authorList>
    </citation>
    <scope>NUCLEOTIDE SEQUENCE [LARGE SCALE GENOMIC DNA]</scope>
    <source>
        <strain evidence="7">UoL-UT</strain>
    </source>
</reference>
<dbReference type="GO" id="GO:0006820">
    <property type="term" value="P:monoatomic anion transport"/>
    <property type="evidence" value="ECO:0007669"/>
    <property type="project" value="InterPro"/>
</dbReference>
<gene>
    <name evidence="7" type="ORF">B4U80_00149</name>
</gene>
<dbReference type="OrthoDB" id="1735926at2759"/>
<comment type="caution">
    <text evidence="7">The sequence shown here is derived from an EMBL/GenBank/DDBJ whole genome shotgun (WGS) entry which is preliminary data.</text>
</comment>
<name>A0A443SKV0_9ACAR</name>
<evidence type="ECO:0000256" key="4">
    <source>
        <dbReference type="ARBA" id="ARBA00023136"/>
    </source>
</evidence>
<protein>
    <submittedName>
        <fullName evidence="7">Sodium bicarbonate transporter-like protein 11</fullName>
    </submittedName>
</protein>
<evidence type="ECO:0000256" key="1">
    <source>
        <dbReference type="ARBA" id="ARBA00004141"/>
    </source>
</evidence>
<dbReference type="Pfam" id="PF00955">
    <property type="entry name" value="HCO3_cotransp"/>
    <property type="match status" value="1"/>
</dbReference>
<evidence type="ECO:0000313" key="7">
    <source>
        <dbReference type="EMBL" id="RWS28161.1"/>
    </source>
</evidence>
<keyword evidence="3 5" id="KW-1133">Transmembrane helix</keyword>
<evidence type="ECO:0000256" key="5">
    <source>
        <dbReference type="SAM" id="Phobius"/>
    </source>
</evidence>
<dbReference type="VEuPathDB" id="VectorBase:LDEU003880"/>
<dbReference type="EMBL" id="NCKV01001540">
    <property type="protein sequence ID" value="RWS28161.1"/>
    <property type="molecule type" value="Genomic_DNA"/>
</dbReference>
<feature type="transmembrane region" description="Helical" evidence="5">
    <location>
        <begin position="25"/>
        <end position="45"/>
    </location>
</feature>
<comment type="subcellular location">
    <subcellularLocation>
        <location evidence="1">Membrane</location>
        <topology evidence="1">Multi-pass membrane protein</topology>
    </subcellularLocation>
</comment>
<evidence type="ECO:0000259" key="6">
    <source>
        <dbReference type="Pfam" id="PF00955"/>
    </source>
</evidence>
<evidence type="ECO:0000256" key="3">
    <source>
        <dbReference type="ARBA" id="ARBA00022989"/>
    </source>
</evidence>
<proteinExistence type="predicted"/>
<feature type="non-terminal residue" evidence="7">
    <location>
        <position position="56"/>
    </location>
</feature>
<dbReference type="GO" id="GO:0005452">
    <property type="term" value="F:solute:inorganic anion antiporter activity"/>
    <property type="evidence" value="ECO:0007669"/>
    <property type="project" value="InterPro"/>
</dbReference>
<dbReference type="GO" id="GO:0050801">
    <property type="term" value="P:monoatomic ion homeostasis"/>
    <property type="evidence" value="ECO:0007669"/>
    <property type="project" value="TreeGrafter"/>
</dbReference>
<dbReference type="PANTHER" id="PTHR11453:SF127">
    <property type="entry name" value="SOLUTE CARRIER FAMILY 4 MEMBER 11"/>
    <property type="match status" value="1"/>
</dbReference>
<sequence>MTTAPLCLYIKVIYGICEDFELNFYAMYACVGLWNTFFLIFYAVFDVSRLMKWCTR</sequence>
<evidence type="ECO:0000313" key="8">
    <source>
        <dbReference type="Proteomes" id="UP000288716"/>
    </source>
</evidence>
<evidence type="ECO:0000256" key="2">
    <source>
        <dbReference type="ARBA" id="ARBA00022692"/>
    </source>
</evidence>
<dbReference type="InterPro" id="IPR003020">
    <property type="entry name" value="HCO3_transpt_euk"/>
</dbReference>
<accession>A0A443SKV0</accession>
<dbReference type="GO" id="GO:0016323">
    <property type="term" value="C:basolateral plasma membrane"/>
    <property type="evidence" value="ECO:0007669"/>
    <property type="project" value="TreeGrafter"/>
</dbReference>
<dbReference type="PANTHER" id="PTHR11453">
    <property type="entry name" value="ANION EXCHANGE PROTEIN"/>
    <property type="match status" value="1"/>
</dbReference>
<keyword evidence="2 5" id="KW-0812">Transmembrane</keyword>
<dbReference type="InterPro" id="IPR011531">
    <property type="entry name" value="HCO3_transpt-like_TM_dom"/>
</dbReference>
<feature type="domain" description="Bicarbonate transporter-like transmembrane" evidence="6">
    <location>
        <begin position="1"/>
        <end position="56"/>
    </location>
</feature>
<organism evidence="7 8">
    <name type="scientific">Leptotrombidium deliense</name>
    <dbReference type="NCBI Taxonomy" id="299467"/>
    <lineage>
        <taxon>Eukaryota</taxon>
        <taxon>Metazoa</taxon>
        <taxon>Ecdysozoa</taxon>
        <taxon>Arthropoda</taxon>
        <taxon>Chelicerata</taxon>
        <taxon>Arachnida</taxon>
        <taxon>Acari</taxon>
        <taxon>Acariformes</taxon>
        <taxon>Trombidiformes</taxon>
        <taxon>Prostigmata</taxon>
        <taxon>Anystina</taxon>
        <taxon>Parasitengona</taxon>
        <taxon>Trombiculoidea</taxon>
        <taxon>Trombiculidae</taxon>
        <taxon>Leptotrombidium</taxon>
    </lineage>
</organism>
<dbReference type="AlphaFoldDB" id="A0A443SKV0"/>
<dbReference type="Proteomes" id="UP000288716">
    <property type="component" value="Unassembled WGS sequence"/>
</dbReference>